<dbReference type="Proteomes" id="UP000799324">
    <property type="component" value="Unassembled WGS sequence"/>
</dbReference>
<accession>A0A6A6SSI5</accession>
<organism evidence="2 3">
    <name type="scientific">Lophiostoma macrostomum CBS 122681</name>
    <dbReference type="NCBI Taxonomy" id="1314788"/>
    <lineage>
        <taxon>Eukaryota</taxon>
        <taxon>Fungi</taxon>
        <taxon>Dikarya</taxon>
        <taxon>Ascomycota</taxon>
        <taxon>Pezizomycotina</taxon>
        <taxon>Dothideomycetes</taxon>
        <taxon>Pleosporomycetidae</taxon>
        <taxon>Pleosporales</taxon>
        <taxon>Lophiostomataceae</taxon>
        <taxon>Lophiostoma</taxon>
    </lineage>
</organism>
<evidence type="ECO:0000313" key="2">
    <source>
        <dbReference type="EMBL" id="KAF2650639.1"/>
    </source>
</evidence>
<evidence type="ECO:0000256" key="1">
    <source>
        <dbReference type="SAM" id="SignalP"/>
    </source>
</evidence>
<keyword evidence="3" id="KW-1185">Reference proteome</keyword>
<reference evidence="2" key="1">
    <citation type="journal article" date="2020" name="Stud. Mycol.">
        <title>101 Dothideomycetes genomes: a test case for predicting lifestyles and emergence of pathogens.</title>
        <authorList>
            <person name="Haridas S."/>
            <person name="Albert R."/>
            <person name="Binder M."/>
            <person name="Bloem J."/>
            <person name="Labutti K."/>
            <person name="Salamov A."/>
            <person name="Andreopoulos B."/>
            <person name="Baker S."/>
            <person name="Barry K."/>
            <person name="Bills G."/>
            <person name="Bluhm B."/>
            <person name="Cannon C."/>
            <person name="Castanera R."/>
            <person name="Culley D."/>
            <person name="Daum C."/>
            <person name="Ezra D."/>
            <person name="Gonzalez J."/>
            <person name="Henrissat B."/>
            <person name="Kuo A."/>
            <person name="Liang C."/>
            <person name="Lipzen A."/>
            <person name="Lutzoni F."/>
            <person name="Magnuson J."/>
            <person name="Mondo S."/>
            <person name="Nolan M."/>
            <person name="Ohm R."/>
            <person name="Pangilinan J."/>
            <person name="Park H.-J."/>
            <person name="Ramirez L."/>
            <person name="Alfaro M."/>
            <person name="Sun H."/>
            <person name="Tritt A."/>
            <person name="Yoshinaga Y."/>
            <person name="Zwiers L.-H."/>
            <person name="Turgeon B."/>
            <person name="Goodwin S."/>
            <person name="Spatafora J."/>
            <person name="Crous P."/>
            <person name="Grigoriev I."/>
        </authorList>
    </citation>
    <scope>NUCLEOTIDE SEQUENCE</scope>
    <source>
        <strain evidence="2">CBS 122681</strain>
    </source>
</reference>
<dbReference type="EMBL" id="MU004448">
    <property type="protein sequence ID" value="KAF2650639.1"/>
    <property type="molecule type" value="Genomic_DNA"/>
</dbReference>
<dbReference type="Gene3D" id="2.60.20.10">
    <property type="entry name" value="Crystallins"/>
    <property type="match status" value="1"/>
</dbReference>
<feature type="chain" id="PRO_5025692276" evidence="1">
    <location>
        <begin position="19"/>
        <end position="128"/>
    </location>
</feature>
<feature type="signal peptide" evidence="1">
    <location>
        <begin position="1"/>
        <end position="18"/>
    </location>
</feature>
<proteinExistence type="predicted"/>
<keyword evidence="1" id="KW-0732">Signal</keyword>
<evidence type="ECO:0000313" key="3">
    <source>
        <dbReference type="Proteomes" id="UP000799324"/>
    </source>
</evidence>
<name>A0A6A6SSI5_9PLEO</name>
<dbReference type="OrthoDB" id="3767933at2759"/>
<gene>
    <name evidence="2" type="ORF">K491DRAFT_782453</name>
</gene>
<protein>
    <submittedName>
        <fullName evidence="2">Uncharacterized protein</fullName>
    </submittedName>
</protein>
<dbReference type="AlphaFoldDB" id="A0A6A6SSI5"/>
<sequence length="128" mass="13325">MKYFIATALTLGLAAAAAAPASLQKRVAGSITLYPNANFGGAGTTINFNINEATCVASTLPSDIDNQASSVRLSAEHAGFNCRLMDTQNCVVGATGESTWFFDVNVPDLSNADYGLDNRASSVWCGPV</sequence>